<evidence type="ECO:0000313" key="2">
    <source>
        <dbReference type="Proteomes" id="UP000237271"/>
    </source>
</evidence>
<name>A0A2P4XJD3_9STRA</name>
<gene>
    <name evidence="1" type="ORF">PHPALM_18579</name>
</gene>
<comment type="caution">
    <text evidence="1">The sequence shown here is derived from an EMBL/GenBank/DDBJ whole genome shotgun (WGS) entry which is preliminary data.</text>
</comment>
<dbReference type="Proteomes" id="UP000237271">
    <property type="component" value="Unassembled WGS sequence"/>
</dbReference>
<sequence length="416" mass="47736">MVVDFWSCRSQPGIKVLGLRVYFVDEHWMYRSILGYRTPFKRWIIDFFHNFGLNLACFYGSTTDAGGCGVSHLTNAAIKTAFGITLQRSASKNPELTDLMSRIAKTIYTIRSNDSMGSLFAEMCQQLRPDGTTQLLSYKEHRFMRLTRDIRRILEKWAPLEHLFEERRAKAIKDRKDPPHDFPLIEDKATLTQLLALLDPITPLSNILAQIKNVRYLLVNAFHKDFFSRYIDRAKMRETSFILEGHMCLHPVFKNPERGLTKIVRICSNQLIIDRANPQLRADEQTVQRNVDKVKEYVRMCVVSLMLAIAVAEADIQQSTRTNSPSGIPPPIAAYSEELTDKFGDHPAQREQSNGHEGRVEEEYDRWLTDIVTLERNANGEVESILFGKDKKKPILITIYRMLLVFFCGAVVASSN</sequence>
<evidence type="ECO:0000313" key="1">
    <source>
        <dbReference type="EMBL" id="POM65671.1"/>
    </source>
</evidence>
<dbReference type="EMBL" id="NCKW01009995">
    <property type="protein sequence ID" value="POM65671.1"/>
    <property type="molecule type" value="Genomic_DNA"/>
</dbReference>
<keyword evidence="2" id="KW-1185">Reference proteome</keyword>
<dbReference type="AlphaFoldDB" id="A0A2P4XJD3"/>
<dbReference type="OrthoDB" id="120612at2759"/>
<accession>A0A2P4XJD3</accession>
<organism evidence="1 2">
    <name type="scientific">Phytophthora palmivora</name>
    <dbReference type="NCBI Taxonomy" id="4796"/>
    <lineage>
        <taxon>Eukaryota</taxon>
        <taxon>Sar</taxon>
        <taxon>Stramenopiles</taxon>
        <taxon>Oomycota</taxon>
        <taxon>Peronosporomycetes</taxon>
        <taxon>Peronosporales</taxon>
        <taxon>Peronosporaceae</taxon>
        <taxon>Phytophthora</taxon>
    </lineage>
</organism>
<proteinExistence type="predicted"/>
<dbReference type="InterPro" id="IPR012337">
    <property type="entry name" value="RNaseH-like_sf"/>
</dbReference>
<protein>
    <submittedName>
        <fullName evidence="1">Uncharacterized protein</fullName>
    </submittedName>
</protein>
<reference evidence="1 2" key="1">
    <citation type="journal article" date="2017" name="Genome Biol. Evol.">
        <title>Phytophthora megakarya and P. palmivora, closely related causal agents of cacao black pod rot, underwent increases in genome sizes and gene numbers by different mechanisms.</title>
        <authorList>
            <person name="Ali S.S."/>
            <person name="Shao J."/>
            <person name="Lary D.J."/>
            <person name="Kronmiller B."/>
            <person name="Shen D."/>
            <person name="Strem M.D."/>
            <person name="Amoako-Attah I."/>
            <person name="Akrofi A.Y."/>
            <person name="Begoude B.A."/>
            <person name="Ten Hoopen G.M."/>
            <person name="Coulibaly K."/>
            <person name="Kebe B.I."/>
            <person name="Melnick R.L."/>
            <person name="Guiltinan M.J."/>
            <person name="Tyler B.M."/>
            <person name="Meinhardt L.W."/>
            <person name="Bailey B.A."/>
        </authorList>
    </citation>
    <scope>NUCLEOTIDE SEQUENCE [LARGE SCALE GENOMIC DNA]</scope>
    <source>
        <strain evidence="2">sbr112.9</strain>
    </source>
</reference>
<dbReference type="SUPFAM" id="SSF53098">
    <property type="entry name" value="Ribonuclease H-like"/>
    <property type="match status" value="1"/>
</dbReference>